<dbReference type="EMBL" id="JAKOGI010000215">
    <property type="protein sequence ID" value="KAJ8439603.1"/>
    <property type="molecule type" value="Genomic_DNA"/>
</dbReference>
<comment type="caution">
    <text evidence="1">The sequence shown here is derived from an EMBL/GenBank/DDBJ whole genome shotgun (WGS) entry which is preliminary data.</text>
</comment>
<organism evidence="1 2">
    <name type="scientific">Carnegiea gigantea</name>
    <dbReference type="NCBI Taxonomy" id="171969"/>
    <lineage>
        <taxon>Eukaryota</taxon>
        <taxon>Viridiplantae</taxon>
        <taxon>Streptophyta</taxon>
        <taxon>Embryophyta</taxon>
        <taxon>Tracheophyta</taxon>
        <taxon>Spermatophyta</taxon>
        <taxon>Magnoliopsida</taxon>
        <taxon>eudicotyledons</taxon>
        <taxon>Gunneridae</taxon>
        <taxon>Pentapetalae</taxon>
        <taxon>Caryophyllales</taxon>
        <taxon>Cactineae</taxon>
        <taxon>Cactaceae</taxon>
        <taxon>Cactoideae</taxon>
        <taxon>Echinocereeae</taxon>
        <taxon>Carnegiea</taxon>
    </lineage>
</organism>
<reference evidence="1" key="1">
    <citation type="submission" date="2022-04" db="EMBL/GenBank/DDBJ databases">
        <title>Carnegiea gigantea Genome sequencing and assembly v2.</title>
        <authorList>
            <person name="Copetti D."/>
            <person name="Sanderson M.J."/>
            <person name="Burquez A."/>
            <person name="Wojciechowski M.F."/>
        </authorList>
    </citation>
    <scope>NUCLEOTIDE SEQUENCE</scope>
    <source>
        <strain evidence="1">SGP5-SGP5p</strain>
        <tissue evidence="1">Aerial part</tissue>
    </source>
</reference>
<dbReference type="PANTHER" id="PTHR33144:SF55">
    <property type="entry name" value="CHROMATIN REMODELER BROMODOMAIN FAMILY"/>
    <property type="match status" value="1"/>
</dbReference>
<sequence length="326" mass="38487">MICWMPREMIVGQPFIFSFSTLNDKRIHHFFSNFFFSAKLDRANARHDYPFKRRKDSDNSILSAINQPDAFNVPHGTQLQQGEERETNISAEEENHDRLDAQGNDSRTTGKNFYVLEFLAAFYLSLRNHNMFCAYVFYGHLCEVNNFSQPDNSEARKLSSFIGVLTRDPRIMPIDCIDFRKIGEDRVEHIWNIVQPRQWFRETLAPSWRWNKCKLKREKFNGKSVDEGLKSRPTIIPKDQWRNATKDGKEPDKLELFEATHKPKRPETKLDDASTAVLSQLRRGEYGRIEDEEADRSFWQEFEKDFPLYKQAHLQVKMNLSDDEYT</sequence>
<dbReference type="Proteomes" id="UP001153076">
    <property type="component" value="Unassembled WGS sequence"/>
</dbReference>
<dbReference type="OrthoDB" id="1065805at2759"/>
<name>A0A9Q1QEP1_9CARY</name>
<dbReference type="AlphaFoldDB" id="A0A9Q1QEP1"/>
<evidence type="ECO:0000313" key="1">
    <source>
        <dbReference type="EMBL" id="KAJ8439603.1"/>
    </source>
</evidence>
<accession>A0A9Q1QEP1</accession>
<evidence type="ECO:0000313" key="2">
    <source>
        <dbReference type="Proteomes" id="UP001153076"/>
    </source>
</evidence>
<dbReference type="PANTHER" id="PTHR33144">
    <property type="entry name" value="OS10G0409366 PROTEIN-RELATED"/>
    <property type="match status" value="1"/>
</dbReference>
<keyword evidence="2" id="KW-1185">Reference proteome</keyword>
<protein>
    <submittedName>
        <fullName evidence="1">Uncharacterized protein</fullName>
    </submittedName>
</protein>
<gene>
    <name evidence="1" type="ORF">Cgig2_017170</name>
</gene>
<proteinExistence type="predicted"/>